<dbReference type="InterPro" id="IPR010093">
    <property type="entry name" value="SinI_DNA-bd"/>
</dbReference>
<organism evidence="2 3">
    <name type="scientific">Streptomyces pimonensis</name>
    <dbReference type="NCBI Taxonomy" id="2860288"/>
    <lineage>
        <taxon>Bacteria</taxon>
        <taxon>Bacillati</taxon>
        <taxon>Actinomycetota</taxon>
        <taxon>Actinomycetes</taxon>
        <taxon>Kitasatosporales</taxon>
        <taxon>Streptomycetaceae</taxon>
        <taxon>Streptomyces</taxon>
    </lineage>
</organism>
<dbReference type="Proteomes" id="UP001567537">
    <property type="component" value="Unassembled WGS sequence"/>
</dbReference>
<dbReference type="RefSeq" id="WP_371244176.1">
    <property type="nucleotide sequence ID" value="NZ_JAHWZY010000059.1"/>
</dbReference>
<dbReference type="Pfam" id="PF12728">
    <property type="entry name" value="HTH_17"/>
    <property type="match status" value="1"/>
</dbReference>
<evidence type="ECO:0000313" key="2">
    <source>
        <dbReference type="EMBL" id="MEZ3182957.1"/>
    </source>
</evidence>
<dbReference type="InterPro" id="IPR009061">
    <property type="entry name" value="DNA-bd_dom_put_sf"/>
</dbReference>
<dbReference type="EMBL" id="JAHWZY010000059">
    <property type="protein sequence ID" value="MEZ3182957.1"/>
    <property type="molecule type" value="Genomic_DNA"/>
</dbReference>
<feature type="domain" description="Helix-turn-helix" evidence="1">
    <location>
        <begin position="10"/>
        <end position="57"/>
    </location>
</feature>
<sequence length="67" mass="7563">MADISDAGDWLPVPYVARHLGISTSTAYRWARRGILRARRLGPNGRTVRVHRSALDEHDRIEAPTRA</sequence>
<gene>
    <name evidence="2" type="ORF">KYY02_31155</name>
</gene>
<dbReference type="SUPFAM" id="SSF46955">
    <property type="entry name" value="Putative DNA-binding domain"/>
    <property type="match status" value="1"/>
</dbReference>
<dbReference type="InterPro" id="IPR041657">
    <property type="entry name" value="HTH_17"/>
</dbReference>
<name>A0ABV4J7Q7_9ACTN</name>
<proteinExistence type="predicted"/>
<keyword evidence="3" id="KW-1185">Reference proteome</keyword>
<protein>
    <submittedName>
        <fullName evidence="2">Helix-turn-helix domain-containing protein</fullName>
    </submittedName>
</protein>
<accession>A0ABV4J7Q7</accession>
<comment type="caution">
    <text evidence="2">The sequence shown here is derived from an EMBL/GenBank/DDBJ whole genome shotgun (WGS) entry which is preliminary data.</text>
</comment>
<reference evidence="2 3" key="1">
    <citation type="journal article" date="2021" name="Res Sq">
        <title>Streptomyces Pimoensis sp. nov., Isolated From the Taklimakan Desert in Xinjiang, China.</title>
        <authorList>
            <person name="Zhang P."/>
            <person name="Luo X."/>
            <person name="Luo X."/>
            <person name="Liu Z."/>
            <person name="Xia Z."/>
            <person name="Wan C."/>
            <person name="zhang L."/>
        </authorList>
    </citation>
    <scope>NUCLEOTIDE SEQUENCE [LARGE SCALE GENOMIC DNA]</scope>
    <source>
        <strain evidence="2 3">TRM75549</strain>
    </source>
</reference>
<dbReference type="NCBIfam" id="TIGR01764">
    <property type="entry name" value="excise"/>
    <property type="match status" value="1"/>
</dbReference>
<evidence type="ECO:0000259" key="1">
    <source>
        <dbReference type="Pfam" id="PF12728"/>
    </source>
</evidence>
<evidence type="ECO:0000313" key="3">
    <source>
        <dbReference type="Proteomes" id="UP001567537"/>
    </source>
</evidence>